<feature type="compositionally biased region" description="Polar residues" evidence="1">
    <location>
        <begin position="63"/>
        <end position="72"/>
    </location>
</feature>
<sequence length="72" mass="7251">MSAKHDDQESGIHPVNNADQVSSSSDPSGPGGSTSVTILSNSSEIKQDSNSGGDTGSDGRNNEGSPNTQLCC</sequence>
<dbReference type="EMBL" id="CP033455">
    <property type="protein sequence ID" value="QGR03727.1"/>
    <property type="molecule type" value="Genomic_DNA"/>
</dbReference>
<accession>A0AAE6QAX9</accession>
<name>A0AAE6QAX9_EHRRU</name>
<dbReference type="RefSeq" id="WP_158406911.1">
    <property type="nucleotide sequence ID" value="NZ_CP033454.1"/>
</dbReference>
<evidence type="ECO:0000313" key="2">
    <source>
        <dbReference type="EMBL" id="QGR03727.1"/>
    </source>
</evidence>
<protein>
    <submittedName>
        <fullName evidence="2">Uncharacterized protein</fullName>
    </submittedName>
</protein>
<proteinExistence type="predicted"/>
<gene>
    <name evidence="2" type="ORF">EDL80_04130</name>
</gene>
<evidence type="ECO:0000313" key="3">
    <source>
        <dbReference type="Proteomes" id="UP000422822"/>
    </source>
</evidence>
<evidence type="ECO:0000256" key="1">
    <source>
        <dbReference type="SAM" id="MobiDB-lite"/>
    </source>
</evidence>
<dbReference type="AlphaFoldDB" id="A0AAE6QAX9"/>
<organism evidence="2 3">
    <name type="scientific">Ehrlichia ruminantium</name>
    <name type="common">heartwater rickettsia</name>
    <name type="synonym">Cowdria ruminantium</name>
    <dbReference type="NCBI Taxonomy" id="779"/>
    <lineage>
        <taxon>Bacteria</taxon>
        <taxon>Pseudomonadati</taxon>
        <taxon>Pseudomonadota</taxon>
        <taxon>Alphaproteobacteria</taxon>
        <taxon>Rickettsiales</taxon>
        <taxon>Anaplasmataceae</taxon>
        <taxon>Ehrlichia</taxon>
    </lineage>
</organism>
<feature type="compositionally biased region" description="Basic and acidic residues" evidence="1">
    <location>
        <begin position="1"/>
        <end position="10"/>
    </location>
</feature>
<keyword evidence="3" id="KW-1185">Reference proteome</keyword>
<feature type="region of interest" description="Disordered" evidence="1">
    <location>
        <begin position="1"/>
        <end position="72"/>
    </location>
</feature>
<dbReference type="Proteomes" id="UP000422822">
    <property type="component" value="Chromosome"/>
</dbReference>
<reference evidence="2 3" key="1">
    <citation type="submission" date="2018-10" db="EMBL/GenBank/DDBJ databases">
        <title>Propagation and draft genome sequences of three atypical Erhlichia ruminantium isolates.</title>
        <authorList>
            <person name="Liebenberg J."/>
            <person name="Steyn H."/>
            <person name="Josemans A."/>
            <person name="Zweygarth E."/>
        </authorList>
    </citation>
    <scope>NUCLEOTIDE SEQUENCE [LARGE SCALE GENOMIC DNA]</scope>
    <source>
        <strain evidence="2 3">Omatjenne</strain>
    </source>
</reference>
<feature type="compositionally biased region" description="Low complexity" evidence="1">
    <location>
        <begin position="21"/>
        <end position="37"/>
    </location>
</feature>